<evidence type="ECO:0000313" key="6">
    <source>
        <dbReference type="Proteomes" id="UP000070700"/>
    </source>
</evidence>
<evidence type="ECO:0000256" key="2">
    <source>
        <dbReference type="ARBA" id="ARBA00022840"/>
    </source>
</evidence>
<keyword evidence="6" id="KW-1185">Reference proteome</keyword>
<organism evidence="5 6">
    <name type="scientific">Mollisia scopiformis</name>
    <name type="common">Conifer needle endophyte fungus</name>
    <name type="synonym">Phialocephala scopiformis</name>
    <dbReference type="NCBI Taxonomy" id="149040"/>
    <lineage>
        <taxon>Eukaryota</taxon>
        <taxon>Fungi</taxon>
        <taxon>Dikarya</taxon>
        <taxon>Ascomycota</taxon>
        <taxon>Pezizomycotina</taxon>
        <taxon>Leotiomycetes</taxon>
        <taxon>Helotiales</taxon>
        <taxon>Mollisiaceae</taxon>
        <taxon>Mollisia</taxon>
    </lineage>
</organism>
<evidence type="ECO:0000256" key="1">
    <source>
        <dbReference type="ARBA" id="ARBA00022741"/>
    </source>
</evidence>
<feature type="domain" description="ABC transporter" evidence="4">
    <location>
        <begin position="385"/>
        <end position="663"/>
    </location>
</feature>
<dbReference type="EMBL" id="KQ947416">
    <property type="protein sequence ID" value="KUJ16420.1"/>
    <property type="molecule type" value="Genomic_DNA"/>
</dbReference>
<gene>
    <name evidence="5" type="ORF">LY89DRAFT_647007</name>
</gene>
<dbReference type="InterPro" id="IPR003439">
    <property type="entry name" value="ABC_transporter-like_ATP-bd"/>
</dbReference>
<dbReference type="AlphaFoldDB" id="A0A194X8C6"/>
<dbReference type="SUPFAM" id="SSF52540">
    <property type="entry name" value="P-loop containing nucleoside triphosphate hydrolases"/>
    <property type="match status" value="2"/>
</dbReference>
<dbReference type="InParanoid" id="A0A194X8C6"/>
<dbReference type="GO" id="GO:0005739">
    <property type="term" value="C:mitochondrion"/>
    <property type="evidence" value="ECO:0007669"/>
    <property type="project" value="TreeGrafter"/>
</dbReference>
<dbReference type="STRING" id="149040.A0A194X8C6"/>
<dbReference type="PANTHER" id="PTHR43514">
    <property type="entry name" value="ABC TRANSPORTER I FAMILY MEMBER 10"/>
    <property type="match status" value="1"/>
</dbReference>
<evidence type="ECO:0000259" key="4">
    <source>
        <dbReference type="PROSITE" id="PS50893"/>
    </source>
</evidence>
<dbReference type="Gene3D" id="3.40.50.300">
    <property type="entry name" value="P-loop containing nucleotide triphosphate hydrolases"/>
    <property type="match status" value="2"/>
</dbReference>
<dbReference type="Proteomes" id="UP000070700">
    <property type="component" value="Unassembled WGS sequence"/>
</dbReference>
<dbReference type="FunCoup" id="A0A194X8C6">
    <property type="interactions" value="69"/>
</dbReference>
<dbReference type="GeneID" id="28821665"/>
<feature type="region of interest" description="Disordered" evidence="3">
    <location>
        <begin position="339"/>
        <end position="362"/>
    </location>
</feature>
<dbReference type="GO" id="GO:0005524">
    <property type="term" value="F:ATP binding"/>
    <property type="evidence" value="ECO:0007669"/>
    <property type="project" value="UniProtKB-KW"/>
</dbReference>
<feature type="domain" description="ABC transporter" evidence="4">
    <location>
        <begin position="30"/>
        <end position="309"/>
    </location>
</feature>
<dbReference type="GO" id="GO:0016887">
    <property type="term" value="F:ATP hydrolysis activity"/>
    <property type="evidence" value="ECO:0007669"/>
    <property type="project" value="InterPro"/>
</dbReference>
<dbReference type="InterPro" id="IPR050334">
    <property type="entry name" value="Molybdenum_import_ModC"/>
</dbReference>
<feature type="compositionally biased region" description="Polar residues" evidence="3">
    <location>
        <begin position="345"/>
        <end position="354"/>
    </location>
</feature>
<keyword evidence="1" id="KW-0547">Nucleotide-binding</keyword>
<sequence>MRKPTTTARLSFPLSSVRRYSTANSRPPIISIKNGTFYRHHPNSTIPPALNPPLFKNVTFELASFSSKPEYWSIIGPSSAGKTTFLQILRGKYLCIPPTARSYPYLQSDKIEAKDHRFRNPDAAIKQVGFDGEQGLGAAAPQSAYLSARYESRREDTDFSVLDYLQGNTQLNLSSMDIDGKTIDGKVLERVVRDLRLGELIDMPVSNLSNGQTRRARIARALLGGPEVLLLDEPFMGLDPPTLLSLSPMLNGLAEKSEPRLVLALRPQDPIPEWITHLVYLKGNCEVAFQGRKEEVLGELREYVESVERGGEVDSSMPLGSMHEVGRMLTSDGILEPSDARSVSIPVSKTSTGPKEQGKLSRDGYEMHDAHEPEIGEPLVEMEGARVAYGTKAVLGNWKQKAPPNEGLRDGLWWTVKRGERWGIFGTNGSGKTTLLSLICSNHPQTYSLPIRLFGRSRLPEPGKPGISIFDLQSRIGHSSPEIHGHIPRSLSLRQVLENAWSDTFRGVPKLDQDAHERIDACLRWFEQDLRQDASKNPTTGKPEWADQLVFGGLPFSSQRVALFLRAVIKQPDLVILDEAFSGMDEGVRDRCLLFLAHGESRQFSNGRIVETEGEVGVGGLTKEQALLCISHVREEIPGSVREWICLPEASSGEPARFGRLKGPIEGEYRRWGEIWGM</sequence>
<dbReference type="InterPro" id="IPR027417">
    <property type="entry name" value="P-loop_NTPase"/>
</dbReference>
<dbReference type="SMART" id="SM00382">
    <property type="entry name" value="AAA"/>
    <property type="match status" value="2"/>
</dbReference>
<dbReference type="KEGG" id="psco:LY89DRAFT_647007"/>
<accession>A0A194X8C6</accession>
<protein>
    <submittedName>
        <fullName evidence="5">ABC transporter-like protein</fullName>
    </submittedName>
</protein>
<evidence type="ECO:0000313" key="5">
    <source>
        <dbReference type="EMBL" id="KUJ16420.1"/>
    </source>
</evidence>
<dbReference type="PROSITE" id="PS50893">
    <property type="entry name" value="ABC_TRANSPORTER_2"/>
    <property type="match status" value="2"/>
</dbReference>
<dbReference type="OrthoDB" id="10255969at2759"/>
<dbReference type="InterPro" id="IPR003593">
    <property type="entry name" value="AAA+_ATPase"/>
</dbReference>
<keyword evidence="2" id="KW-0067">ATP-binding</keyword>
<reference evidence="5 6" key="1">
    <citation type="submission" date="2015-10" db="EMBL/GenBank/DDBJ databases">
        <title>Full genome of DAOMC 229536 Phialocephala scopiformis, a fungal endophyte of spruce producing the potent anti-insectan compound rugulosin.</title>
        <authorList>
            <consortium name="DOE Joint Genome Institute"/>
            <person name="Walker A.K."/>
            <person name="Frasz S.L."/>
            <person name="Seifert K.A."/>
            <person name="Miller J.D."/>
            <person name="Mondo S.J."/>
            <person name="Labutti K."/>
            <person name="Lipzen A."/>
            <person name="Dockter R."/>
            <person name="Kennedy M."/>
            <person name="Grigoriev I.V."/>
            <person name="Spatafora J.W."/>
        </authorList>
    </citation>
    <scope>NUCLEOTIDE SEQUENCE [LARGE SCALE GENOMIC DNA]</scope>
    <source>
        <strain evidence="5 6">CBS 120377</strain>
    </source>
</reference>
<dbReference type="Pfam" id="PF00005">
    <property type="entry name" value="ABC_tran"/>
    <property type="match status" value="2"/>
</dbReference>
<evidence type="ECO:0000256" key="3">
    <source>
        <dbReference type="SAM" id="MobiDB-lite"/>
    </source>
</evidence>
<proteinExistence type="predicted"/>
<name>A0A194X8C6_MOLSC</name>
<dbReference type="RefSeq" id="XP_018070775.1">
    <property type="nucleotide sequence ID" value="XM_018211939.1"/>
</dbReference>
<dbReference type="PANTHER" id="PTHR43514:SF4">
    <property type="entry name" value="ABC TRANSPORTER I FAMILY MEMBER 10"/>
    <property type="match status" value="1"/>
</dbReference>